<accession>A0A0D0Q6H2</accession>
<dbReference type="Gene3D" id="3.90.1150.10">
    <property type="entry name" value="Aspartate Aminotransferase, domain 1"/>
    <property type="match status" value="1"/>
</dbReference>
<dbReference type="InterPro" id="IPR015421">
    <property type="entry name" value="PyrdxlP-dep_Trfase_major"/>
</dbReference>
<dbReference type="GO" id="GO:0016829">
    <property type="term" value="F:lyase activity"/>
    <property type="evidence" value="ECO:0007669"/>
    <property type="project" value="UniProtKB-KW"/>
</dbReference>
<evidence type="ECO:0000256" key="3">
    <source>
        <dbReference type="RuleBase" id="RU000481"/>
    </source>
</evidence>
<dbReference type="PANTHER" id="PTHR42885">
    <property type="entry name" value="HISTIDINOL-PHOSPHATE AMINOTRANSFERASE-RELATED"/>
    <property type="match status" value="1"/>
</dbReference>
<feature type="domain" description="Aminotransferase class I/classII large" evidence="4">
    <location>
        <begin position="149"/>
        <end position="311"/>
    </location>
</feature>
<dbReference type="Pfam" id="PF00155">
    <property type="entry name" value="Aminotran_1_2"/>
    <property type="match status" value="1"/>
</dbReference>
<dbReference type="InterPro" id="IPR015422">
    <property type="entry name" value="PyrdxlP-dep_Trfase_small"/>
</dbReference>
<name>A0A0D0Q6H2_9RHOB</name>
<protein>
    <recommendedName>
        <fullName evidence="3">Aminotransferase</fullName>
        <ecNumber evidence="3">2.6.1.-</ecNumber>
    </recommendedName>
</protein>
<keyword evidence="3" id="KW-0808">Transferase</keyword>
<keyword evidence="2" id="KW-0663">Pyridoxal phosphate</keyword>
<gene>
    <name evidence="5" type="ORF">Wenmar_03513</name>
</gene>
<evidence type="ECO:0000259" key="4">
    <source>
        <dbReference type="Pfam" id="PF00155"/>
    </source>
</evidence>
<dbReference type="GO" id="GO:0008483">
    <property type="term" value="F:transaminase activity"/>
    <property type="evidence" value="ECO:0007669"/>
    <property type="project" value="UniProtKB-KW"/>
</dbReference>
<dbReference type="EC" id="2.6.1.-" evidence="3"/>
<evidence type="ECO:0000313" key="5">
    <source>
        <dbReference type="EMBL" id="KIQ68057.1"/>
    </source>
</evidence>
<keyword evidence="3" id="KW-0032">Aminotransferase</keyword>
<proteinExistence type="inferred from homology"/>
<sequence>MTGPARDHGGGIDAAADRWGGTRADWIDLSTGINPVPYPLDTLEPQAWTALPDRAATDRLIAAARTFWQVPQGARIVPAPGASALIARMPDLAPPGAVRIPTPTYNEHAAAFRAAGREVGDDAAAPACVLVHPNNPDGRLWPVPGDAALTVIDESFCDTDPAASHVARTQRPGTIVLKSFGKFWGLAGLRLGVAIGHPDTLAPAGGRSLDDLLGPWPVSGPALQIGARALEDGVWAEEARARLVRNAARLDALLTGAGARVAGGTPLFRLYKVDDAGAWQERLAAARIWSRTFPYSRTWLRLGLPGPEAWDRVAQALR</sequence>
<organism evidence="5 6">
    <name type="scientific">Wenxinia marina DSM 24838</name>
    <dbReference type="NCBI Taxonomy" id="1123501"/>
    <lineage>
        <taxon>Bacteria</taxon>
        <taxon>Pseudomonadati</taxon>
        <taxon>Pseudomonadota</taxon>
        <taxon>Alphaproteobacteria</taxon>
        <taxon>Rhodobacterales</taxon>
        <taxon>Roseobacteraceae</taxon>
        <taxon>Wenxinia</taxon>
    </lineage>
</organism>
<reference evidence="5 6" key="1">
    <citation type="submission" date="2013-01" db="EMBL/GenBank/DDBJ databases">
        <authorList>
            <person name="Fiebig A."/>
            <person name="Goeker M."/>
            <person name="Klenk H.-P.P."/>
        </authorList>
    </citation>
    <scope>NUCLEOTIDE SEQUENCE [LARGE SCALE GENOMIC DNA]</scope>
    <source>
        <strain evidence="5 6">DSM 24838</strain>
    </source>
</reference>
<dbReference type="AlphaFoldDB" id="A0A0D0Q6H2"/>
<dbReference type="Gene3D" id="3.40.640.10">
    <property type="entry name" value="Type I PLP-dependent aspartate aminotransferase-like (Major domain)"/>
    <property type="match status" value="1"/>
</dbReference>
<dbReference type="InterPro" id="IPR004839">
    <property type="entry name" value="Aminotransferase_I/II_large"/>
</dbReference>
<keyword evidence="6" id="KW-1185">Reference proteome</keyword>
<keyword evidence="5" id="KW-0456">Lyase</keyword>
<evidence type="ECO:0000256" key="1">
    <source>
        <dbReference type="ARBA" id="ARBA00001933"/>
    </source>
</evidence>
<evidence type="ECO:0000313" key="6">
    <source>
        <dbReference type="Proteomes" id="UP000035100"/>
    </source>
</evidence>
<comment type="caution">
    <text evidence="5">The sequence shown here is derived from an EMBL/GenBank/DDBJ whole genome shotgun (WGS) entry which is preliminary data.</text>
</comment>
<dbReference type="SUPFAM" id="SSF53383">
    <property type="entry name" value="PLP-dependent transferases"/>
    <property type="match status" value="1"/>
</dbReference>
<dbReference type="PANTHER" id="PTHR42885:SF1">
    <property type="entry name" value="THREONINE-PHOSPHATE DECARBOXYLASE"/>
    <property type="match status" value="1"/>
</dbReference>
<comment type="cofactor">
    <cofactor evidence="1 3">
        <name>pyridoxal 5'-phosphate</name>
        <dbReference type="ChEBI" id="CHEBI:597326"/>
    </cofactor>
</comment>
<dbReference type="EMBL" id="AONG01000018">
    <property type="protein sequence ID" value="KIQ68057.1"/>
    <property type="molecule type" value="Genomic_DNA"/>
</dbReference>
<evidence type="ECO:0000256" key="2">
    <source>
        <dbReference type="ARBA" id="ARBA00022898"/>
    </source>
</evidence>
<comment type="similarity">
    <text evidence="3">Belongs to the class-I pyridoxal-phosphate-dependent aminotransferase family.</text>
</comment>
<dbReference type="PROSITE" id="PS00105">
    <property type="entry name" value="AA_TRANSFER_CLASS_1"/>
    <property type="match status" value="1"/>
</dbReference>
<dbReference type="GO" id="GO:0030170">
    <property type="term" value="F:pyridoxal phosphate binding"/>
    <property type="evidence" value="ECO:0007669"/>
    <property type="project" value="InterPro"/>
</dbReference>
<dbReference type="InterPro" id="IPR015424">
    <property type="entry name" value="PyrdxlP-dep_Trfase"/>
</dbReference>
<dbReference type="STRING" id="1123501.Wenmar_03513"/>
<dbReference type="PATRIC" id="fig|1123501.6.peg.3638"/>
<dbReference type="Proteomes" id="UP000035100">
    <property type="component" value="Unassembled WGS sequence"/>
</dbReference>
<dbReference type="RefSeq" id="WP_018302272.1">
    <property type="nucleotide sequence ID" value="NZ_KB902282.1"/>
</dbReference>
<dbReference type="InterPro" id="IPR004838">
    <property type="entry name" value="NHTrfase_class1_PyrdxlP-BS"/>
</dbReference>
<dbReference type="eggNOG" id="COG0079">
    <property type="taxonomic scope" value="Bacteria"/>
</dbReference>
<dbReference type="CDD" id="cd00609">
    <property type="entry name" value="AAT_like"/>
    <property type="match status" value="1"/>
</dbReference>